<sequence>MPDVSTLDHLVLTVDDIPATVAFYSNVLGMQAEEFHPADGSTRTALKFGNQKINLHPAERPFEPKAQHPAPGSADLCFLTNQTLENWTRHLSQLGVPIEDGPVARTGATGPIMSLYIRDPDGNLIEIGTVA</sequence>
<accession>A0A2R8CD92</accession>
<dbReference type="PANTHER" id="PTHR21366">
    <property type="entry name" value="GLYOXALASE FAMILY PROTEIN"/>
    <property type="match status" value="1"/>
</dbReference>
<protein>
    <submittedName>
        <fullName evidence="2">Virulence protein</fullName>
    </submittedName>
</protein>
<dbReference type="Pfam" id="PF00903">
    <property type="entry name" value="Glyoxalase"/>
    <property type="match status" value="1"/>
</dbReference>
<keyword evidence="3" id="KW-1185">Reference proteome</keyword>
<dbReference type="AlphaFoldDB" id="A0A2R8CD92"/>
<dbReference type="Proteomes" id="UP000244898">
    <property type="component" value="Unassembled WGS sequence"/>
</dbReference>
<dbReference type="InterPro" id="IPR050383">
    <property type="entry name" value="GlyoxalaseI/FosfomycinResist"/>
</dbReference>
<dbReference type="InterPro" id="IPR004360">
    <property type="entry name" value="Glyas_Fos-R_dOase_dom"/>
</dbReference>
<dbReference type="PANTHER" id="PTHR21366:SF14">
    <property type="entry name" value="GLYOXALASE DOMAIN-CONTAINING PROTEIN 5"/>
    <property type="match status" value="1"/>
</dbReference>
<evidence type="ECO:0000313" key="2">
    <source>
        <dbReference type="EMBL" id="SPJ30359.1"/>
    </source>
</evidence>
<proteinExistence type="predicted"/>
<feature type="domain" description="VOC" evidence="1">
    <location>
        <begin position="6"/>
        <end position="130"/>
    </location>
</feature>
<dbReference type="RefSeq" id="WP_108790754.1">
    <property type="nucleotide sequence ID" value="NZ_ONZG01000011.1"/>
</dbReference>
<evidence type="ECO:0000313" key="3">
    <source>
        <dbReference type="Proteomes" id="UP000244898"/>
    </source>
</evidence>
<dbReference type="InterPro" id="IPR037523">
    <property type="entry name" value="VOC_core"/>
</dbReference>
<dbReference type="InterPro" id="IPR029068">
    <property type="entry name" value="Glyas_Bleomycin-R_OHBP_Dase"/>
</dbReference>
<dbReference type="EMBL" id="ONZG01000011">
    <property type="protein sequence ID" value="SPJ30359.1"/>
    <property type="molecule type" value="Genomic_DNA"/>
</dbReference>
<dbReference type="CDD" id="cd07253">
    <property type="entry name" value="GLOD5"/>
    <property type="match status" value="1"/>
</dbReference>
<dbReference type="Gene3D" id="3.10.180.10">
    <property type="entry name" value="2,3-Dihydroxybiphenyl 1,2-Dioxygenase, domain 1"/>
    <property type="match status" value="1"/>
</dbReference>
<name>A0A2R8CD92_9RHOB</name>
<dbReference type="SUPFAM" id="SSF54593">
    <property type="entry name" value="Glyoxalase/Bleomycin resistance protein/Dihydroxybiphenyl dioxygenase"/>
    <property type="match status" value="1"/>
</dbReference>
<evidence type="ECO:0000259" key="1">
    <source>
        <dbReference type="PROSITE" id="PS51819"/>
    </source>
</evidence>
<reference evidence="3" key="1">
    <citation type="submission" date="2018-03" db="EMBL/GenBank/DDBJ databases">
        <authorList>
            <person name="Rodrigo-Torres L."/>
            <person name="Arahal R. D."/>
            <person name="Lucena T."/>
        </authorList>
    </citation>
    <scope>NUCLEOTIDE SEQUENCE [LARGE SCALE GENOMIC DNA]</scope>
    <source>
        <strain evidence="3">CECT 7615</strain>
    </source>
</reference>
<gene>
    <name evidence="2" type="ORF">TRM7615_03892</name>
</gene>
<dbReference type="OrthoDB" id="9812656at2"/>
<dbReference type="PROSITE" id="PS51819">
    <property type="entry name" value="VOC"/>
    <property type="match status" value="1"/>
</dbReference>
<organism evidence="2 3">
    <name type="scientific">Falsiruegeria mediterranea M17</name>
    <dbReference type="NCBI Taxonomy" id="1200281"/>
    <lineage>
        <taxon>Bacteria</taxon>
        <taxon>Pseudomonadati</taxon>
        <taxon>Pseudomonadota</taxon>
        <taxon>Alphaproteobacteria</taxon>
        <taxon>Rhodobacterales</taxon>
        <taxon>Roseobacteraceae</taxon>
        <taxon>Falsiruegeria</taxon>
    </lineage>
</organism>